<protein>
    <submittedName>
        <fullName evidence="2">Uncharacterized protein</fullName>
    </submittedName>
</protein>
<proteinExistence type="predicted"/>
<sequence length="81" mass="9048">INQSVKNQPGEQSLQKTSITEQSKDIREVSTVVVQPYGPYGIYLSRNISARQSCPRQIKPSLDMSLAIPSRRLTEANSNPF</sequence>
<gene>
    <name evidence="2" type="ORF">NAV_LOCUS1406</name>
</gene>
<dbReference type="Proteomes" id="UP000276991">
    <property type="component" value="Unassembled WGS sequence"/>
</dbReference>
<feature type="region of interest" description="Disordered" evidence="1">
    <location>
        <begin position="1"/>
        <end position="22"/>
    </location>
</feature>
<feature type="compositionally biased region" description="Polar residues" evidence="1">
    <location>
        <begin position="1"/>
        <end position="21"/>
    </location>
</feature>
<keyword evidence="3" id="KW-1185">Reference proteome</keyword>
<evidence type="ECO:0000313" key="2">
    <source>
        <dbReference type="EMBL" id="VBB26576.1"/>
    </source>
</evidence>
<reference evidence="2 3" key="1">
    <citation type="submission" date="2018-08" db="EMBL/GenBank/DDBJ databases">
        <authorList>
            <person name="Laetsch R D."/>
            <person name="Stevens L."/>
            <person name="Kumar S."/>
            <person name="Blaxter L. M."/>
        </authorList>
    </citation>
    <scope>NUCLEOTIDE SEQUENCE [LARGE SCALE GENOMIC DNA]</scope>
</reference>
<name>A0A498S763_ACAVI</name>
<organism evidence="2 3">
    <name type="scientific">Acanthocheilonema viteae</name>
    <name type="common">Filarial nematode worm</name>
    <name type="synonym">Dipetalonema viteae</name>
    <dbReference type="NCBI Taxonomy" id="6277"/>
    <lineage>
        <taxon>Eukaryota</taxon>
        <taxon>Metazoa</taxon>
        <taxon>Ecdysozoa</taxon>
        <taxon>Nematoda</taxon>
        <taxon>Chromadorea</taxon>
        <taxon>Rhabditida</taxon>
        <taxon>Spirurina</taxon>
        <taxon>Spiruromorpha</taxon>
        <taxon>Filarioidea</taxon>
        <taxon>Onchocercidae</taxon>
        <taxon>Acanthocheilonema</taxon>
    </lineage>
</organism>
<dbReference type="EMBL" id="UPTC01000120">
    <property type="protein sequence ID" value="VBB26576.1"/>
    <property type="molecule type" value="Genomic_DNA"/>
</dbReference>
<accession>A0A498S763</accession>
<feature type="non-terminal residue" evidence="2">
    <location>
        <position position="1"/>
    </location>
</feature>
<dbReference type="AlphaFoldDB" id="A0A498S763"/>
<evidence type="ECO:0000256" key="1">
    <source>
        <dbReference type="SAM" id="MobiDB-lite"/>
    </source>
</evidence>
<evidence type="ECO:0000313" key="3">
    <source>
        <dbReference type="Proteomes" id="UP000276991"/>
    </source>
</evidence>